<dbReference type="Gene3D" id="3.30.70.100">
    <property type="match status" value="1"/>
</dbReference>
<keyword evidence="2" id="KW-0503">Monooxygenase</keyword>
<dbReference type="SUPFAM" id="SSF54909">
    <property type="entry name" value="Dimeric alpha+beta barrel"/>
    <property type="match status" value="1"/>
</dbReference>
<gene>
    <name evidence="2" type="ORF">EG240_06535</name>
</gene>
<protein>
    <submittedName>
        <fullName evidence="2">Antibiotic biosynthesis monooxygenase</fullName>
    </submittedName>
</protein>
<evidence type="ECO:0000259" key="1">
    <source>
        <dbReference type="PROSITE" id="PS51725"/>
    </source>
</evidence>
<proteinExistence type="predicted"/>
<keyword evidence="3" id="KW-1185">Reference proteome</keyword>
<dbReference type="PROSITE" id="PS51725">
    <property type="entry name" value="ABM"/>
    <property type="match status" value="1"/>
</dbReference>
<reference evidence="2 3" key="1">
    <citation type="submission" date="2018-11" db="EMBL/GenBank/DDBJ databases">
        <title>Flavobacterium sp. nov., YIM 102701-2 draft genome.</title>
        <authorList>
            <person name="Li G."/>
            <person name="Jiang Y."/>
        </authorList>
    </citation>
    <scope>NUCLEOTIDE SEQUENCE [LARGE SCALE GENOMIC DNA]</scope>
    <source>
        <strain evidence="2 3">YIM 102701-2</strain>
    </source>
</reference>
<dbReference type="InterPro" id="IPR007138">
    <property type="entry name" value="ABM_dom"/>
</dbReference>
<comment type="caution">
    <text evidence="2">The sequence shown here is derived from an EMBL/GenBank/DDBJ whole genome shotgun (WGS) entry which is preliminary data.</text>
</comment>
<dbReference type="GO" id="GO:0004497">
    <property type="term" value="F:monooxygenase activity"/>
    <property type="evidence" value="ECO:0007669"/>
    <property type="project" value="UniProtKB-KW"/>
</dbReference>
<keyword evidence="2" id="KW-0560">Oxidoreductase</keyword>
<name>A0A3P3W834_9FLAO</name>
<accession>A0A3P3W834</accession>
<dbReference type="EMBL" id="RQVQ01000011">
    <property type="protein sequence ID" value="RRJ91325.1"/>
    <property type="molecule type" value="Genomic_DNA"/>
</dbReference>
<evidence type="ECO:0000313" key="2">
    <source>
        <dbReference type="EMBL" id="RRJ91325.1"/>
    </source>
</evidence>
<dbReference type="RefSeq" id="WP_125018593.1">
    <property type="nucleotide sequence ID" value="NZ_RQVQ01000011.1"/>
</dbReference>
<organism evidence="2 3">
    <name type="scientific">Paenimyroides tangerinum</name>
    <dbReference type="NCBI Taxonomy" id="2488728"/>
    <lineage>
        <taxon>Bacteria</taxon>
        <taxon>Pseudomonadati</taxon>
        <taxon>Bacteroidota</taxon>
        <taxon>Flavobacteriia</taxon>
        <taxon>Flavobacteriales</taxon>
        <taxon>Flavobacteriaceae</taxon>
        <taxon>Paenimyroides</taxon>
    </lineage>
</organism>
<dbReference type="Proteomes" id="UP000275719">
    <property type="component" value="Unassembled WGS sequence"/>
</dbReference>
<evidence type="ECO:0000313" key="3">
    <source>
        <dbReference type="Proteomes" id="UP000275719"/>
    </source>
</evidence>
<sequence>MFIRIVKLSFHEEKIPEFLEHFETVKDQIRNFPGNNFLEMYRDKDNPCIIFTYSIWNDISDLENYRHSDLFKEVWAYTKQHFNAKPEAWSVDKIASLP</sequence>
<feature type="domain" description="ABM" evidence="1">
    <location>
        <begin position="2"/>
        <end position="91"/>
    </location>
</feature>
<dbReference type="InterPro" id="IPR011008">
    <property type="entry name" value="Dimeric_a/b-barrel"/>
</dbReference>
<dbReference type="Pfam" id="PF03992">
    <property type="entry name" value="ABM"/>
    <property type="match status" value="1"/>
</dbReference>
<dbReference type="AlphaFoldDB" id="A0A3P3W834"/>
<dbReference type="OrthoDB" id="1120859at2"/>